<evidence type="ECO:0000256" key="1">
    <source>
        <dbReference type="SAM" id="Coils"/>
    </source>
</evidence>
<feature type="coiled-coil region" evidence="1">
    <location>
        <begin position="355"/>
        <end position="382"/>
    </location>
</feature>
<evidence type="ECO:0000313" key="3">
    <source>
        <dbReference type="Proteomes" id="UP000008854"/>
    </source>
</evidence>
<dbReference type="Proteomes" id="UP000008854">
    <property type="component" value="Unassembled WGS sequence"/>
</dbReference>
<organism evidence="3 4">
    <name type="scientific">Schistosoma mansoni</name>
    <name type="common">Blood fluke</name>
    <dbReference type="NCBI Taxonomy" id="6183"/>
    <lineage>
        <taxon>Eukaryota</taxon>
        <taxon>Metazoa</taxon>
        <taxon>Spiralia</taxon>
        <taxon>Lophotrochozoa</taxon>
        <taxon>Platyhelminthes</taxon>
        <taxon>Trematoda</taxon>
        <taxon>Digenea</taxon>
        <taxon>Strigeidida</taxon>
        <taxon>Schistosomatoidea</taxon>
        <taxon>Schistosomatidae</taxon>
        <taxon>Schistosoma</taxon>
    </lineage>
</organism>
<keyword evidence="3" id="KW-1185">Reference proteome</keyword>
<evidence type="ECO:0000313" key="4">
    <source>
        <dbReference type="WBParaSite" id="Smp_021390.1"/>
    </source>
</evidence>
<name>A0A3Q0KD77_SCHMA</name>
<reference evidence="3" key="1">
    <citation type="journal article" date="2012" name="PLoS Negl. Trop. Dis.">
        <title>A systematically improved high quality genome and transcriptome of the human blood fluke Schistosoma mansoni.</title>
        <authorList>
            <person name="Protasio A.V."/>
            <person name="Tsai I.J."/>
            <person name="Babbage A."/>
            <person name="Nichol S."/>
            <person name="Hunt M."/>
            <person name="Aslett M.A."/>
            <person name="De Silva N."/>
            <person name="Velarde G.S."/>
            <person name="Anderson T.J."/>
            <person name="Clark R.C."/>
            <person name="Davidson C."/>
            <person name="Dillon G.P."/>
            <person name="Holroyd N.E."/>
            <person name="LoVerde P.T."/>
            <person name="Lloyd C."/>
            <person name="McQuillan J."/>
            <person name="Oliveira G."/>
            <person name="Otto T.D."/>
            <person name="Parker-Manuel S.J."/>
            <person name="Quail M.A."/>
            <person name="Wilson R.A."/>
            <person name="Zerlotini A."/>
            <person name="Dunne D.W."/>
            <person name="Berriman M."/>
        </authorList>
    </citation>
    <scope>NUCLEOTIDE SEQUENCE [LARGE SCALE GENOMIC DNA]</scope>
    <source>
        <strain evidence="3">Puerto Rican</strain>
    </source>
</reference>
<accession>A0A3Q0KD77</accession>
<protein>
    <submittedName>
        <fullName evidence="4">Subfamily M23B non-peptidase homologue (M23 family)</fullName>
    </submittedName>
</protein>
<dbReference type="AlphaFoldDB" id="A0A3Q0KD77"/>
<feature type="region of interest" description="Disordered" evidence="2">
    <location>
        <begin position="19"/>
        <end position="50"/>
    </location>
</feature>
<keyword evidence="1" id="KW-0175">Coiled coil</keyword>
<dbReference type="STRING" id="6183.A0A3Q0KD77"/>
<proteinExistence type="predicted"/>
<sequence>MEWMNSNVLRQLPARSISESVHKEGYSGRSNKIRGSFSRKQINSPDKRYTRNSAMCNTNRDFAKNSNCPVSNFNDDYLDEILILRKKVALLSKQNKDINAQCRILKENPVKTENGLTMLVNPIESSKINQNAGCCKQNSPENIRLLHQKFFKLQNQLQDKDSQYNRLVTDMKFTRVEELRVQLETAFAEIKRLKEQNHILSDQCSEKKGQSTSKPKKRFSSEKNQSNFQIKTLSRVIKDLDQQKQELIAKNHCLVNKIQKLYRHLSSNDVKEDITPYRACQDDECNVQIGSSKTSSENLLVATIVGSTVSQNVTNQVPKVSTIVQRDENMVSELASAKAQIANLLHLNKTLSESSEKMKKDYEIMKKKMIEQEAEIQKYQRKTVRENECQTEVYDYFRKIRKGNRNDEKLENGGVFVKMETTEKDVVKQIKNILPTKDLHYEDDENTFNHRNEKNQSEMKNIQEQNRFNGQSDLGYPFLTKQQTNDMENKVRFQENLKANDDFNVTKWLCRQ</sequence>
<dbReference type="WBParaSite" id="Smp_021390.1">
    <property type="protein sequence ID" value="Smp_021390.1"/>
    <property type="gene ID" value="Smp_021390"/>
</dbReference>
<dbReference type="ExpressionAtlas" id="A0A3Q0KD77">
    <property type="expression patterns" value="baseline"/>
</dbReference>
<evidence type="ECO:0000256" key="2">
    <source>
        <dbReference type="SAM" id="MobiDB-lite"/>
    </source>
</evidence>
<feature type="region of interest" description="Disordered" evidence="2">
    <location>
        <begin position="201"/>
        <end position="225"/>
    </location>
</feature>
<dbReference type="InParanoid" id="A0A3Q0KD77"/>
<reference evidence="4" key="2">
    <citation type="submission" date="2018-12" db="UniProtKB">
        <authorList>
            <consortium name="WormBaseParasite"/>
        </authorList>
    </citation>
    <scope>IDENTIFICATION</scope>
    <source>
        <strain evidence="4">Puerto Rican</strain>
    </source>
</reference>